<gene>
    <name evidence="2" type="ORF">DFP76_10983</name>
</gene>
<dbReference type="InterPro" id="IPR018060">
    <property type="entry name" value="HTH_AraC"/>
</dbReference>
<accession>A0A366CX31</accession>
<dbReference type="EMBL" id="QNRF01000009">
    <property type="protein sequence ID" value="RBO80031.1"/>
    <property type="molecule type" value="Genomic_DNA"/>
</dbReference>
<sequence length="247" mass="28434">MKETIQVTSLAPNEALSPFIESYWMIRNPSDQDEELVTFPDGGIDVYFFSNNEFPLHVSLVGLETQKQQGIMPKQSVLMGVRLNLLAVEYLLKRSVADILNDRTSLTPGYAGIEQEDLEDFNDFCGKLGHYFTSQLDHAIDSRKRIMSDLIYQTNGSITVNEIAQSANWSSRQINRYFNKWLGLPLKNYCDILRFRHSFDSLKAGELFPDRGFNDQSHYIRFTRKYASLTPKQLAHDKSDRFIQLSS</sequence>
<reference evidence="2 3" key="1">
    <citation type="submission" date="2018-06" db="EMBL/GenBank/DDBJ databases">
        <title>Genomic Encyclopedia of Type Strains, Phase III (KMG-III): the genomes of soil and plant-associated and newly described type strains.</title>
        <authorList>
            <person name="Whitman W."/>
        </authorList>
    </citation>
    <scope>NUCLEOTIDE SEQUENCE [LARGE SCALE GENOMIC DNA]</scope>
    <source>
        <strain evidence="2 3">CECT 7732</strain>
    </source>
</reference>
<keyword evidence="2" id="KW-0238">DNA-binding</keyword>
<evidence type="ECO:0000313" key="2">
    <source>
        <dbReference type="EMBL" id="RBO80031.1"/>
    </source>
</evidence>
<dbReference type="Pfam" id="PF20240">
    <property type="entry name" value="DUF6597"/>
    <property type="match status" value="1"/>
</dbReference>
<protein>
    <submittedName>
        <fullName evidence="2">AraC-like DNA-binding protein</fullName>
    </submittedName>
</protein>
<keyword evidence="3" id="KW-1185">Reference proteome</keyword>
<organism evidence="2 3">
    <name type="scientific">Marinomonas aquiplantarum</name>
    <dbReference type="NCBI Taxonomy" id="491951"/>
    <lineage>
        <taxon>Bacteria</taxon>
        <taxon>Pseudomonadati</taxon>
        <taxon>Pseudomonadota</taxon>
        <taxon>Gammaproteobacteria</taxon>
        <taxon>Oceanospirillales</taxon>
        <taxon>Oceanospirillaceae</taxon>
        <taxon>Marinomonas</taxon>
    </lineage>
</organism>
<name>A0A366CX31_9GAMM</name>
<dbReference type="PROSITE" id="PS01124">
    <property type="entry name" value="HTH_ARAC_FAMILY_2"/>
    <property type="match status" value="1"/>
</dbReference>
<dbReference type="InterPro" id="IPR046532">
    <property type="entry name" value="DUF6597"/>
</dbReference>
<feature type="domain" description="HTH araC/xylS-type" evidence="1">
    <location>
        <begin position="144"/>
        <end position="237"/>
    </location>
</feature>
<dbReference type="GO" id="GO:0043565">
    <property type="term" value="F:sequence-specific DNA binding"/>
    <property type="evidence" value="ECO:0007669"/>
    <property type="project" value="InterPro"/>
</dbReference>
<dbReference type="GO" id="GO:0003700">
    <property type="term" value="F:DNA-binding transcription factor activity"/>
    <property type="evidence" value="ECO:0007669"/>
    <property type="project" value="InterPro"/>
</dbReference>
<dbReference type="OrthoDB" id="6592899at2"/>
<dbReference type="SMART" id="SM00342">
    <property type="entry name" value="HTH_ARAC"/>
    <property type="match status" value="1"/>
</dbReference>
<comment type="caution">
    <text evidence="2">The sequence shown here is derived from an EMBL/GenBank/DDBJ whole genome shotgun (WGS) entry which is preliminary data.</text>
</comment>
<dbReference type="Proteomes" id="UP000252086">
    <property type="component" value="Unassembled WGS sequence"/>
</dbReference>
<proteinExistence type="predicted"/>
<evidence type="ECO:0000313" key="3">
    <source>
        <dbReference type="Proteomes" id="UP000252086"/>
    </source>
</evidence>
<evidence type="ECO:0000259" key="1">
    <source>
        <dbReference type="PROSITE" id="PS01124"/>
    </source>
</evidence>
<dbReference type="Gene3D" id="1.10.10.60">
    <property type="entry name" value="Homeodomain-like"/>
    <property type="match status" value="1"/>
</dbReference>
<dbReference type="RefSeq" id="WP_113875433.1">
    <property type="nucleotide sequence ID" value="NZ_QNRF01000009.1"/>
</dbReference>
<dbReference type="AlphaFoldDB" id="A0A366CX31"/>